<evidence type="ECO:0000256" key="1">
    <source>
        <dbReference type="ARBA" id="ARBA00023157"/>
    </source>
</evidence>
<keyword evidence="3" id="KW-0413">Isomerase</keyword>
<dbReference type="InterPro" id="IPR036249">
    <property type="entry name" value="Thioredoxin-like_sf"/>
</dbReference>
<sequence>MRLRSPMPDIQGETDWLNGKVRREDLIGERPTIIHFWSVSCYDCKESLPEFGKFREKYSDQVNFLAVHMPRSNEDMDITTIKKVARKYKITQPIFIDNKMKLNDAFNNQYVPSYFVFDKKGILRHYQAGGSGMKMLEKRLLKIL</sequence>
<protein>
    <submittedName>
        <fullName evidence="3">Thiol-disulfide isomerase/thioredoxin</fullName>
    </submittedName>
</protein>
<dbReference type="RefSeq" id="WP_107934956.1">
    <property type="nucleotide sequence ID" value="NZ_PYWJ01000013.1"/>
</dbReference>
<gene>
    <name evidence="3" type="ORF">BJ095_10938</name>
</gene>
<dbReference type="OrthoDB" id="9811352at2"/>
<name>A0A318TTS9_9BACL</name>
<dbReference type="SUPFAM" id="SSF52833">
    <property type="entry name" value="Thioredoxin-like"/>
    <property type="match status" value="1"/>
</dbReference>
<dbReference type="PROSITE" id="PS51352">
    <property type="entry name" value="THIOREDOXIN_2"/>
    <property type="match status" value="1"/>
</dbReference>
<dbReference type="InterPro" id="IPR013766">
    <property type="entry name" value="Thioredoxin_domain"/>
</dbReference>
<dbReference type="Gene3D" id="3.40.30.10">
    <property type="entry name" value="Glutaredoxin"/>
    <property type="match status" value="1"/>
</dbReference>
<dbReference type="Pfam" id="PF00578">
    <property type="entry name" value="AhpC-TSA"/>
    <property type="match status" value="1"/>
</dbReference>
<dbReference type="PANTHER" id="PTHR42852:SF12">
    <property type="entry name" value="THIOL-DISULFIDE OXIDOREDUCTASE YKUV"/>
    <property type="match status" value="1"/>
</dbReference>
<accession>A0A318TTS9</accession>
<dbReference type="InterPro" id="IPR050553">
    <property type="entry name" value="Thioredoxin_ResA/DsbE_sf"/>
</dbReference>
<evidence type="ECO:0000313" key="4">
    <source>
        <dbReference type="Proteomes" id="UP000247416"/>
    </source>
</evidence>
<organism evidence="3 4">
    <name type="scientific">Ureibacillus chungkukjangi</name>
    <dbReference type="NCBI Taxonomy" id="1202712"/>
    <lineage>
        <taxon>Bacteria</taxon>
        <taxon>Bacillati</taxon>
        <taxon>Bacillota</taxon>
        <taxon>Bacilli</taxon>
        <taxon>Bacillales</taxon>
        <taxon>Caryophanaceae</taxon>
        <taxon>Ureibacillus</taxon>
    </lineage>
</organism>
<evidence type="ECO:0000313" key="3">
    <source>
        <dbReference type="EMBL" id="PYF06468.1"/>
    </source>
</evidence>
<dbReference type="Proteomes" id="UP000247416">
    <property type="component" value="Unassembled WGS sequence"/>
</dbReference>
<keyword evidence="1" id="KW-1015">Disulfide bond</keyword>
<dbReference type="AlphaFoldDB" id="A0A318TTS9"/>
<reference evidence="3 4" key="1">
    <citation type="submission" date="2018-06" db="EMBL/GenBank/DDBJ databases">
        <title>Genomic Encyclopedia of Archaeal and Bacterial Type Strains, Phase II (KMG-II): from individual species to whole genera.</title>
        <authorList>
            <person name="Goeker M."/>
        </authorList>
    </citation>
    <scope>NUCLEOTIDE SEQUENCE [LARGE SCALE GENOMIC DNA]</scope>
    <source>
        <strain evidence="3 4">KACC 16626</strain>
    </source>
</reference>
<dbReference type="CDD" id="cd02966">
    <property type="entry name" value="TlpA_like_family"/>
    <property type="match status" value="1"/>
</dbReference>
<feature type="domain" description="Thioredoxin" evidence="2">
    <location>
        <begin position="1"/>
        <end position="144"/>
    </location>
</feature>
<dbReference type="EMBL" id="QJTJ01000009">
    <property type="protein sequence ID" value="PYF06468.1"/>
    <property type="molecule type" value="Genomic_DNA"/>
</dbReference>
<dbReference type="GO" id="GO:0016491">
    <property type="term" value="F:oxidoreductase activity"/>
    <property type="evidence" value="ECO:0007669"/>
    <property type="project" value="InterPro"/>
</dbReference>
<dbReference type="InterPro" id="IPR000866">
    <property type="entry name" value="AhpC/TSA"/>
</dbReference>
<proteinExistence type="predicted"/>
<keyword evidence="4" id="KW-1185">Reference proteome</keyword>
<dbReference type="PANTHER" id="PTHR42852">
    <property type="entry name" value="THIOL:DISULFIDE INTERCHANGE PROTEIN DSBE"/>
    <property type="match status" value="1"/>
</dbReference>
<evidence type="ECO:0000259" key="2">
    <source>
        <dbReference type="PROSITE" id="PS51352"/>
    </source>
</evidence>
<comment type="caution">
    <text evidence="3">The sequence shown here is derived from an EMBL/GenBank/DDBJ whole genome shotgun (WGS) entry which is preliminary data.</text>
</comment>
<dbReference type="GO" id="GO:0016853">
    <property type="term" value="F:isomerase activity"/>
    <property type="evidence" value="ECO:0007669"/>
    <property type="project" value="UniProtKB-KW"/>
</dbReference>
<dbReference type="GO" id="GO:0016209">
    <property type="term" value="F:antioxidant activity"/>
    <property type="evidence" value="ECO:0007669"/>
    <property type="project" value="InterPro"/>
</dbReference>